<dbReference type="AlphaFoldDB" id="A0AAV1EDQ0"/>
<name>A0AAV1EDQ0_OLDCO</name>
<evidence type="ECO:0000313" key="11">
    <source>
        <dbReference type="Proteomes" id="UP001161247"/>
    </source>
</evidence>
<accession>A0AAV1EDQ0</accession>
<evidence type="ECO:0000256" key="8">
    <source>
        <dbReference type="RuleBase" id="RU362109"/>
    </source>
</evidence>
<evidence type="ECO:0000256" key="3">
    <source>
        <dbReference type="ARBA" id="ARBA00022741"/>
    </source>
</evidence>
<evidence type="ECO:0000256" key="1">
    <source>
        <dbReference type="ARBA" id="ARBA00012486"/>
    </source>
</evidence>
<dbReference type="EMBL" id="OX459126">
    <property type="protein sequence ID" value="CAI9117713.1"/>
    <property type="molecule type" value="Genomic_DNA"/>
</dbReference>
<keyword evidence="2" id="KW-0808">Transferase</keyword>
<dbReference type="EC" id="2.3.2.23" evidence="1"/>
<dbReference type="Proteomes" id="UP001161247">
    <property type="component" value="Chromosome 9"/>
</dbReference>
<evidence type="ECO:0000256" key="5">
    <source>
        <dbReference type="ARBA" id="ARBA00022840"/>
    </source>
</evidence>
<dbReference type="InterPro" id="IPR000608">
    <property type="entry name" value="UBC"/>
</dbReference>
<keyword evidence="5 8" id="KW-0067">ATP-binding</keyword>
<dbReference type="GO" id="GO:0005524">
    <property type="term" value="F:ATP binding"/>
    <property type="evidence" value="ECO:0007669"/>
    <property type="project" value="UniProtKB-UniRule"/>
</dbReference>
<dbReference type="SMART" id="SM00212">
    <property type="entry name" value="UBCc"/>
    <property type="match status" value="1"/>
</dbReference>
<evidence type="ECO:0000256" key="6">
    <source>
        <dbReference type="ARBA" id="ARBA00059368"/>
    </source>
</evidence>
<keyword evidence="3 8" id="KW-0547">Nucleotide-binding</keyword>
<feature type="active site" description="Glycyl thioester intermediate" evidence="7">
    <location>
        <position position="90"/>
    </location>
</feature>
<evidence type="ECO:0000256" key="2">
    <source>
        <dbReference type="ARBA" id="ARBA00022679"/>
    </source>
</evidence>
<evidence type="ECO:0000313" key="10">
    <source>
        <dbReference type="EMBL" id="CAI9117713.1"/>
    </source>
</evidence>
<proteinExistence type="inferred from homology"/>
<dbReference type="Pfam" id="PF00179">
    <property type="entry name" value="UQ_con"/>
    <property type="match status" value="1"/>
</dbReference>
<dbReference type="InterPro" id="IPR016135">
    <property type="entry name" value="UBQ-conjugating_enzyme/RWD"/>
</dbReference>
<dbReference type="CDD" id="cd23795">
    <property type="entry name" value="UBCc_UBE2G1"/>
    <property type="match status" value="1"/>
</dbReference>
<reference evidence="10" key="1">
    <citation type="submission" date="2023-03" db="EMBL/GenBank/DDBJ databases">
        <authorList>
            <person name="Julca I."/>
        </authorList>
    </citation>
    <scope>NUCLEOTIDE SEQUENCE</scope>
</reference>
<organism evidence="10 11">
    <name type="scientific">Oldenlandia corymbosa var. corymbosa</name>
    <dbReference type="NCBI Taxonomy" id="529605"/>
    <lineage>
        <taxon>Eukaryota</taxon>
        <taxon>Viridiplantae</taxon>
        <taxon>Streptophyta</taxon>
        <taxon>Embryophyta</taxon>
        <taxon>Tracheophyta</taxon>
        <taxon>Spermatophyta</taxon>
        <taxon>Magnoliopsida</taxon>
        <taxon>eudicotyledons</taxon>
        <taxon>Gunneridae</taxon>
        <taxon>Pentapetalae</taxon>
        <taxon>asterids</taxon>
        <taxon>lamiids</taxon>
        <taxon>Gentianales</taxon>
        <taxon>Rubiaceae</taxon>
        <taxon>Rubioideae</taxon>
        <taxon>Spermacoceae</taxon>
        <taxon>Hedyotis-Oldenlandia complex</taxon>
        <taxon>Oldenlandia</taxon>
    </lineage>
</organism>
<evidence type="ECO:0000256" key="7">
    <source>
        <dbReference type="PROSITE-ProRule" id="PRU10133"/>
    </source>
</evidence>
<evidence type="ECO:0000259" key="9">
    <source>
        <dbReference type="PROSITE" id="PS50127"/>
    </source>
</evidence>
<dbReference type="InterPro" id="IPR050113">
    <property type="entry name" value="Ub_conjugating_enzyme"/>
</dbReference>
<sequence length="167" mass="18882">MAATQASLLLQKQLRDLARNPVEGFSAGLVNEDNVFEWEITILGSPGTMYDGAFFKAKMSFPKDYPVNPPTVKFTSEMWHPNIYPDGRVCISILHPPGDDPTGYELAVERWLPVQTVESIMVSIVSMLLNPNDESAANVDAAKQWRDNREEFAKRVKKCVRKSQEFF</sequence>
<keyword evidence="11" id="KW-1185">Reference proteome</keyword>
<evidence type="ECO:0000256" key="4">
    <source>
        <dbReference type="ARBA" id="ARBA00022786"/>
    </source>
</evidence>
<dbReference type="PROSITE" id="PS50127">
    <property type="entry name" value="UBC_2"/>
    <property type="match status" value="1"/>
</dbReference>
<comment type="function">
    <text evidence="6">Accepts the ubiquitin from the E1 complex and catalyzes its covalent attachment to other proteins. Involved in the formation of multiubiquitin chains. Signal the protein for selective degradation.</text>
</comment>
<dbReference type="PROSITE" id="PS00183">
    <property type="entry name" value="UBC_1"/>
    <property type="match status" value="1"/>
</dbReference>
<feature type="domain" description="UBC core" evidence="9">
    <location>
        <begin position="5"/>
        <end position="165"/>
    </location>
</feature>
<dbReference type="PANTHER" id="PTHR24067">
    <property type="entry name" value="UBIQUITIN-CONJUGATING ENZYME E2"/>
    <property type="match status" value="1"/>
</dbReference>
<protein>
    <recommendedName>
        <fullName evidence="1">E2 ubiquitin-conjugating enzyme</fullName>
        <ecNumber evidence="1">2.3.2.23</ecNumber>
    </recommendedName>
</protein>
<comment type="similarity">
    <text evidence="8">Belongs to the ubiquitin-conjugating enzyme family.</text>
</comment>
<dbReference type="SUPFAM" id="SSF54495">
    <property type="entry name" value="UBC-like"/>
    <property type="match status" value="1"/>
</dbReference>
<dbReference type="InterPro" id="IPR023313">
    <property type="entry name" value="UBQ-conjugating_AS"/>
</dbReference>
<gene>
    <name evidence="10" type="ORF">OLC1_LOCUS23732</name>
</gene>
<dbReference type="Gene3D" id="3.10.110.10">
    <property type="entry name" value="Ubiquitin Conjugating Enzyme"/>
    <property type="match status" value="1"/>
</dbReference>
<dbReference type="GO" id="GO:0061631">
    <property type="term" value="F:ubiquitin conjugating enzyme activity"/>
    <property type="evidence" value="ECO:0007669"/>
    <property type="project" value="UniProtKB-EC"/>
</dbReference>
<dbReference type="FunFam" id="3.10.110.10:FF:000025">
    <property type="entry name" value="ubiquitin-conjugating enzyme E2 7"/>
    <property type="match status" value="1"/>
</dbReference>
<keyword evidence="4 8" id="KW-0833">Ubl conjugation pathway</keyword>